<organism evidence="2 3">
    <name type="scientific">Megasphaera elsdenii</name>
    <dbReference type="NCBI Taxonomy" id="907"/>
    <lineage>
        <taxon>Bacteria</taxon>
        <taxon>Bacillati</taxon>
        <taxon>Bacillota</taxon>
        <taxon>Negativicutes</taxon>
        <taxon>Veillonellales</taxon>
        <taxon>Veillonellaceae</taxon>
        <taxon>Megasphaera</taxon>
    </lineage>
</organism>
<evidence type="ECO:0000313" key="2">
    <source>
        <dbReference type="EMBL" id="NMK38208.1"/>
    </source>
</evidence>
<accession>A0A848ENQ4</accession>
<feature type="region of interest" description="Disordered" evidence="1">
    <location>
        <begin position="47"/>
        <end position="67"/>
    </location>
</feature>
<proteinExistence type="predicted"/>
<protein>
    <submittedName>
        <fullName evidence="2">Uncharacterized protein</fullName>
    </submittedName>
</protein>
<evidence type="ECO:0000313" key="3">
    <source>
        <dbReference type="Proteomes" id="UP000536773"/>
    </source>
</evidence>
<gene>
    <name evidence="2" type="ORF">HG933_02165</name>
</gene>
<reference evidence="2 3" key="1">
    <citation type="submission" date="2020-04" db="EMBL/GenBank/DDBJ databases">
        <authorList>
            <person name="Hitch T.C.A."/>
            <person name="Wylensek D."/>
            <person name="Clavel T."/>
        </authorList>
    </citation>
    <scope>NUCLEOTIDE SEQUENCE [LARGE SCALE GENOMIC DNA]</scope>
    <source>
        <strain evidence="2 3">WCA-386-APC-2A</strain>
    </source>
</reference>
<dbReference type="Proteomes" id="UP000536773">
    <property type="component" value="Unassembled WGS sequence"/>
</dbReference>
<comment type="caution">
    <text evidence="2">The sequence shown here is derived from an EMBL/GenBank/DDBJ whole genome shotgun (WGS) entry which is preliminary data.</text>
</comment>
<dbReference type="AlphaFoldDB" id="A0A848ENQ4"/>
<sequence length="87" mass="10424">MNKDIYKIKTADHYTDEEIVDILNKTESQKEYDIAIDRLYILRGDGKRRSKSDNVRTQQQMQRRSEKELRWTDFNDLPASAVNKIFK</sequence>
<dbReference type="RefSeq" id="WP_169013120.1">
    <property type="nucleotide sequence ID" value="NZ_JABBJH010000002.1"/>
</dbReference>
<evidence type="ECO:0000256" key="1">
    <source>
        <dbReference type="SAM" id="MobiDB-lite"/>
    </source>
</evidence>
<name>A0A848ENQ4_MEGEL</name>
<dbReference type="EMBL" id="JABBJH010000002">
    <property type="protein sequence ID" value="NMK38208.1"/>
    <property type="molecule type" value="Genomic_DNA"/>
</dbReference>